<name>A0ACB9F768_CICIN</name>
<dbReference type="Proteomes" id="UP001055811">
    <property type="component" value="Linkage Group LG03"/>
</dbReference>
<sequence>MQPRISIFKFVSIGEEVVVRSRRDHIRRVHCGLESADLECSCVQNDAKCTSNPQPAWMRTSQQMLMG</sequence>
<evidence type="ECO:0000313" key="1">
    <source>
        <dbReference type="EMBL" id="KAI3766526.1"/>
    </source>
</evidence>
<dbReference type="EMBL" id="CM042011">
    <property type="protein sequence ID" value="KAI3766526.1"/>
    <property type="molecule type" value="Genomic_DNA"/>
</dbReference>
<gene>
    <name evidence="1" type="ORF">L2E82_16590</name>
</gene>
<proteinExistence type="predicted"/>
<evidence type="ECO:0000313" key="2">
    <source>
        <dbReference type="Proteomes" id="UP001055811"/>
    </source>
</evidence>
<reference evidence="1 2" key="2">
    <citation type="journal article" date="2022" name="Mol. Ecol. Resour.">
        <title>The genomes of chicory, endive, great burdock and yacon provide insights into Asteraceae paleo-polyploidization history and plant inulin production.</title>
        <authorList>
            <person name="Fan W."/>
            <person name="Wang S."/>
            <person name="Wang H."/>
            <person name="Wang A."/>
            <person name="Jiang F."/>
            <person name="Liu H."/>
            <person name="Zhao H."/>
            <person name="Xu D."/>
            <person name="Zhang Y."/>
        </authorList>
    </citation>
    <scope>NUCLEOTIDE SEQUENCE [LARGE SCALE GENOMIC DNA]</scope>
    <source>
        <strain evidence="2">cv. Punajuju</strain>
        <tissue evidence="1">Leaves</tissue>
    </source>
</reference>
<organism evidence="1 2">
    <name type="scientific">Cichorium intybus</name>
    <name type="common">Chicory</name>
    <dbReference type="NCBI Taxonomy" id="13427"/>
    <lineage>
        <taxon>Eukaryota</taxon>
        <taxon>Viridiplantae</taxon>
        <taxon>Streptophyta</taxon>
        <taxon>Embryophyta</taxon>
        <taxon>Tracheophyta</taxon>
        <taxon>Spermatophyta</taxon>
        <taxon>Magnoliopsida</taxon>
        <taxon>eudicotyledons</taxon>
        <taxon>Gunneridae</taxon>
        <taxon>Pentapetalae</taxon>
        <taxon>asterids</taxon>
        <taxon>campanulids</taxon>
        <taxon>Asterales</taxon>
        <taxon>Asteraceae</taxon>
        <taxon>Cichorioideae</taxon>
        <taxon>Cichorieae</taxon>
        <taxon>Cichoriinae</taxon>
        <taxon>Cichorium</taxon>
    </lineage>
</organism>
<accession>A0ACB9F768</accession>
<reference evidence="2" key="1">
    <citation type="journal article" date="2022" name="Mol. Ecol. Resour.">
        <title>The genomes of chicory, endive, great burdock and yacon provide insights into Asteraceae palaeo-polyploidization history and plant inulin production.</title>
        <authorList>
            <person name="Fan W."/>
            <person name="Wang S."/>
            <person name="Wang H."/>
            <person name="Wang A."/>
            <person name="Jiang F."/>
            <person name="Liu H."/>
            <person name="Zhao H."/>
            <person name="Xu D."/>
            <person name="Zhang Y."/>
        </authorList>
    </citation>
    <scope>NUCLEOTIDE SEQUENCE [LARGE SCALE GENOMIC DNA]</scope>
    <source>
        <strain evidence="2">cv. Punajuju</strain>
    </source>
</reference>
<comment type="caution">
    <text evidence="1">The sequence shown here is derived from an EMBL/GenBank/DDBJ whole genome shotgun (WGS) entry which is preliminary data.</text>
</comment>
<protein>
    <submittedName>
        <fullName evidence="1">Uncharacterized protein</fullName>
    </submittedName>
</protein>
<keyword evidence="2" id="KW-1185">Reference proteome</keyword>